<dbReference type="PANTHER" id="PTHR34846:SF10">
    <property type="entry name" value="CYTOPLASMIC PROTEIN"/>
    <property type="match status" value="1"/>
</dbReference>
<sequence>MRVILALFQQKQSQMNTTVPRLAPVENPGGLTLKIAYFLSKKQFGKVIAPLRYIYARSIPALMTSVKIFNAEKKLSLPKETKLFIRYYTSHLNDCPFCSNSSEFMADKERLALQQWKEFMNFRNSPRFSDKEKALLAYLEEVNFTKSATDATFETLRKHYSEKEVVEITWLNATENYYNLMAKPLGLTSDGLKYGQ</sequence>
<accession>A0A1M5UP34</accession>
<protein>
    <submittedName>
        <fullName evidence="1">Alkylhydroperoxidase family enzyme, contains CxxC motif</fullName>
    </submittedName>
</protein>
<keyword evidence="1" id="KW-0560">Oxidoreductase</keyword>
<dbReference type="PANTHER" id="PTHR34846">
    <property type="entry name" value="4-CARBOXYMUCONOLACTONE DECARBOXYLASE FAMILY PROTEIN (AFU_ORTHOLOGUE AFUA_6G11590)"/>
    <property type="match status" value="1"/>
</dbReference>
<keyword evidence="1" id="KW-0575">Peroxidase</keyword>
<proteinExistence type="predicted"/>
<dbReference type="STRING" id="947013.SAMN04488109_4808"/>
<reference evidence="1 2" key="1">
    <citation type="submission" date="2016-11" db="EMBL/GenBank/DDBJ databases">
        <authorList>
            <person name="Jaros S."/>
            <person name="Januszkiewicz K."/>
            <person name="Wedrychowicz H."/>
        </authorList>
    </citation>
    <scope>NUCLEOTIDE SEQUENCE [LARGE SCALE GENOMIC DNA]</scope>
    <source>
        <strain evidence="1 2">DSM 24574</strain>
    </source>
</reference>
<gene>
    <name evidence="1" type="ORF">SAMN04488109_4808</name>
</gene>
<dbReference type="Gene3D" id="1.20.1290.10">
    <property type="entry name" value="AhpD-like"/>
    <property type="match status" value="1"/>
</dbReference>
<dbReference type="GO" id="GO:0004601">
    <property type="term" value="F:peroxidase activity"/>
    <property type="evidence" value="ECO:0007669"/>
    <property type="project" value="UniProtKB-KW"/>
</dbReference>
<organism evidence="1 2">
    <name type="scientific">Chryseolinea serpens</name>
    <dbReference type="NCBI Taxonomy" id="947013"/>
    <lineage>
        <taxon>Bacteria</taxon>
        <taxon>Pseudomonadati</taxon>
        <taxon>Bacteroidota</taxon>
        <taxon>Cytophagia</taxon>
        <taxon>Cytophagales</taxon>
        <taxon>Fulvivirgaceae</taxon>
        <taxon>Chryseolinea</taxon>
    </lineage>
</organism>
<evidence type="ECO:0000313" key="2">
    <source>
        <dbReference type="Proteomes" id="UP000184212"/>
    </source>
</evidence>
<dbReference type="SUPFAM" id="SSF69118">
    <property type="entry name" value="AhpD-like"/>
    <property type="match status" value="1"/>
</dbReference>
<dbReference type="InterPro" id="IPR029032">
    <property type="entry name" value="AhpD-like"/>
</dbReference>
<dbReference type="AlphaFoldDB" id="A0A1M5UP34"/>
<name>A0A1M5UP34_9BACT</name>
<keyword evidence="2" id="KW-1185">Reference proteome</keyword>
<evidence type="ECO:0000313" key="1">
    <source>
        <dbReference type="EMBL" id="SHH64666.1"/>
    </source>
</evidence>
<dbReference type="EMBL" id="FQWQ01000003">
    <property type="protein sequence ID" value="SHH64666.1"/>
    <property type="molecule type" value="Genomic_DNA"/>
</dbReference>
<dbReference type="Proteomes" id="UP000184212">
    <property type="component" value="Unassembled WGS sequence"/>
</dbReference>